<comment type="cofactor">
    <cofactor evidence="1">
        <name>pyridoxal 5'-phosphate</name>
        <dbReference type="ChEBI" id="CHEBI:597326"/>
    </cofactor>
</comment>
<comment type="catalytic activity">
    <reaction evidence="6">
        <text>(sulfur carrier)-H + L-cysteine = (sulfur carrier)-SH + L-alanine</text>
        <dbReference type="Rhea" id="RHEA:43892"/>
        <dbReference type="Rhea" id="RHEA-COMP:14737"/>
        <dbReference type="Rhea" id="RHEA-COMP:14739"/>
        <dbReference type="ChEBI" id="CHEBI:29917"/>
        <dbReference type="ChEBI" id="CHEBI:35235"/>
        <dbReference type="ChEBI" id="CHEBI:57972"/>
        <dbReference type="ChEBI" id="CHEBI:64428"/>
        <dbReference type="EC" id="2.8.1.7"/>
    </reaction>
</comment>
<dbReference type="Gene3D" id="3.90.1150.10">
    <property type="entry name" value="Aspartate Aminotransferase, domain 1"/>
    <property type="match status" value="1"/>
</dbReference>
<organism evidence="8 9">
    <name type="scientific">Pueribacillus theae</name>
    <dbReference type="NCBI Taxonomy" id="2171751"/>
    <lineage>
        <taxon>Bacteria</taxon>
        <taxon>Bacillati</taxon>
        <taxon>Bacillota</taxon>
        <taxon>Bacilli</taxon>
        <taxon>Bacillales</taxon>
        <taxon>Bacillaceae</taxon>
        <taxon>Pueribacillus</taxon>
    </lineage>
</organism>
<evidence type="ECO:0000256" key="4">
    <source>
        <dbReference type="ARBA" id="ARBA00022679"/>
    </source>
</evidence>
<evidence type="ECO:0000256" key="6">
    <source>
        <dbReference type="ARBA" id="ARBA00050776"/>
    </source>
</evidence>
<dbReference type="InterPro" id="IPR015424">
    <property type="entry name" value="PyrdxlP-dep_Trfase"/>
</dbReference>
<dbReference type="Pfam" id="PF00266">
    <property type="entry name" value="Aminotran_5"/>
    <property type="match status" value="1"/>
</dbReference>
<dbReference type="InterPro" id="IPR016454">
    <property type="entry name" value="Cysteine_dSase"/>
</dbReference>
<dbReference type="InterPro" id="IPR015422">
    <property type="entry name" value="PyrdxlP-dep_Trfase_small"/>
</dbReference>
<dbReference type="PANTHER" id="PTHR43586">
    <property type="entry name" value="CYSTEINE DESULFURASE"/>
    <property type="match status" value="1"/>
</dbReference>
<keyword evidence="5" id="KW-0663">Pyridoxal phosphate</keyword>
<evidence type="ECO:0000259" key="7">
    <source>
        <dbReference type="Pfam" id="PF00266"/>
    </source>
</evidence>
<evidence type="ECO:0000313" key="8">
    <source>
        <dbReference type="EMBL" id="PWA06708.1"/>
    </source>
</evidence>
<dbReference type="InterPro" id="IPR015421">
    <property type="entry name" value="PyrdxlP-dep_Trfase_major"/>
</dbReference>
<dbReference type="PIRSF" id="PIRSF005572">
    <property type="entry name" value="NifS"/>
    <property type="match status" value="1"/>
</dbReference>
<dbReference type="OrthoDB" id="9804366at2"/>
<gene>
    <name evidence="8" type="ORF">DCC39_17225</name>
</gene>
<comment type="caution">
    <text evidence="8">The sequence shown here is derived from an EMBL/GenBank/DDBJ whole genome shotgun (WGS) entry which is preliminary data.</text>
</comment>
<dbReference type="SUPFAM" id="SSF53383">
    <property type="entry name" value="PLP-dependent transferases"/>
    <property type="match status" value="1"/>
</dbReference>
<dbReference type="EMBL" id="QCZG01000056">
    <property type="protein sequence ID" value="PWA06708.1"/>
    <property type="molecule type" value="Genomic_DNA"/>
</dbReference>
<dbReference type="EC" id="2.8.1.7" evidence="3"/>
<dbReference type="AlphaFoldDB" id="A0A2U1JPE3"/>
<keyword evidence="4" id="KW-0808">Transferase</keyword>
<evidence type="ECO:0000256" key="3">
    <source>
        <dbReference type="ARBA" id="ARBA00012239"/>
    </source>
</evidence>
<dbReference type="CDD" id="cd06453">
    <property type="entry name" value="SufS_like"/>
    <property type="match status" value="1"/>
</dbReference>
<evidence type="ECO:0000256" key="1">
    <source>
        <dbReference type="ARBA" id="ARBA00001933"/>
    </source>
</evidence>
<dbReference type="RefSeq" id="WP_116556129.1">
    <property type="nucleotide sequence ID" value="NZ_QCZG01000056.1"/>
</dbReference>
<comment type="similarity">
    <text evidence="2">Belongs to the class-V pyridoxal-phosphate-dependent aminotransferase family. Csd subfamily.</text>
</comment>
<dbReference type="Gene3D" id="3.40.640.10">
    <property type="entry name" value="Type I PLP-dependent aspartate aminotransferase-like (Major domain)"/>
    <property type="match status" value="1"/>
</dbReference>
<dbReference type="Proteomes" id="UP000245998">
    <property type="component" value="Unassembled WGS sequence"/>
</dbReference>
<dbReference type="PANTHER" id="PTHR43586:SF4">
    <property type="entry name" value="ISOPENICILLIN N EPIMERASE"/>
    <property type="match status" value="1"/>
</dbReference>
<dbReference type="InterPro" id="IPR010969">
    <property type="entry name" value="Cys_dSase-rel_unknwn_funct"/>
</dbReference>
<name>A0A2U1JPE3_9BACI</name>
<accession>A0A2U1JPE3</accession>
<dbReference type="GO" id="GO:0031071">
    <property type="term" value="F:cysteine desulfurase activity"/>
    <property type="evidence" value="ECO:0007669"/>
    <property type="project" value="UniProtKB-EC"/>
</dbReference>
<evidence type="ECO:0000256" key="2">
    <source>
        <dbReference type="ARBA" id="ARBA00010447"/>
    </source>
</evidence>
<dbReference type="InterPro" id="IPR010970">
    <property type="entry name" value="Cys_dSase_SufS"/>
</dbReference>
<protein>
    <recommendedName>
        <fullName evidence="3">cysteine desulfurase</fullName>
        <ecNumber evidence="3">2.8.1.7</ecNumber>
    </recommendedName>
</protein>
<proteinExistence type="inferred from homology"/>
<dbReference type="InterPro" id="IPR000192">
    <property type="entry name" value="Aminotrans_V_dom"/>
</dbReference>
<dbReference type="GO" id="GO:0006534">
    <property type="term" value="P:cysteine metabolic process"/>
    <property type="evidence" value="ECO:0007669"/>
    <property type="project" value="InterPro"/>
</dbReference>
<evidence type="ECO:0000313" key="9">
    <source>
        <dbReference type="Proteomes" id="UP000245998"/>
    </source>
</evidence>
<reference evidence="8 9" key="1">
    <citation type="submission" date="2018-04" db="EMBL/GenBank/DDBJ databases">
        <title>Camelliibacillus theae gen. nov., sp. nov., isolated from Pu'er tea.</title>
        <authorList>
            <person name="Niu L."/>
        </authorList>
    </citation>
    <scope>NUCLEOTIDE SEQUENCE [LARGE SCALE GENOMIC DNA]</scope>
    <source>
        <strain evidence="8 9">T8</strain>
    </source>
</reference>
<dbReference type="GO" id="GO:0030170">
    <property type="term" value="F:pyridoxal phosphate binding"/>
    <property type="evidence" value="ECO:0007669"/>
    <property type="project" value="InterPro"/>
</dbReference>
<sequence length="380" mass="41064">MIYFDNAASSFPKPKKVVEAVVEALTEYGANPGRGAHALAERTAAIINEARKELALFFGLSYKNHVLFYQNATMALNQAIKGFPFKEGDHVIATVYEHNSVRRPLEACVKSKGIKVTYLSPNRGFHEEKWEDALEDNTKFIAVTHASNVTGDILPIEEIGLFAKKHGLTLLVDASQTAGVLPINMDELGIDMLAFPGHKGLLGPQGTGALLLNEKMDLAPIIHGGTGSHSEQIEQPGVLPDKFESGTLNTPGIAGLLAGVKVVKERTLDAIAKHESDLANYCIESLQTIGNVRLYGPGQSKQRIGVVSFAIEGIDSHEIAMILDQHYGIAVRAGLHCSPMAHEELGTIEGGLIRVSFGFANTKEEIDVLIQALTEITGYF</sequence>
<keyword evidence="9" id="KW-1185">Reference proteome</keyword>
<evidence type="ECO:0000256" key="5">
    <source>
        <dbReference type="ARBA" id="ARBA00022898"/>
    </source>
</evidence>
<dbReference type="NCBIfam" id="TIGR01977">
    <property type="entry name" value="am_tr_V_EF2568"/>
    <property type="match status" value="1"/>
</dbReference>
<feature type="domain" description="Aminotransferase class V" evidence="7">
    <location>
        <begin position="2"/>
        <end position="369"/>
    </location>
</feature>